<dbReference type="AlphaFoldDB" id="A0A0A8X826"/>
<keyword evidence="2" id="KW-0449">Lipoprotein</keyword>
<evidence type="ECO:0000313" key="2">
    <source>
        <dbReference type="EMBL" id="GAM16115.1"/>
    </source>
</evidence>
<comment type="caution">
    <text evidence="2">The sequence shown here is derived from an EMBL/GenBank/DDBJ whole genome shotgun (WGS) entry which is preliminary data.</text>
</comment>
<name>A0A0A8X826_MESS1</name>
<feature type="signal peptide" evidence="1">
    <location>
        <begin position="1"/>
        <end position="22"/>
    </location>
</feature>
<gene>
    <name evidence="2" type="ORF">SAMD00020551_4288</name>
</gene>
<evidence type="ECO:0000313" key="3">
    <source>
        <dbReference type="Proteomes" id="UP000031014"/>
    </source>
</evidence>
<dbReference type="Proteomes" id="UP000031014">
    <property type="component" value="Unassembled WGS sequence"/>
</dbReference>
<dbReference type="EMBL" id="BASE01000106">
    <property type="protein sequence ID" value="GAM16115.1"/>
    <property type="molecule type" value="Genomic_DNA"/>
</dbReference>
<dbReference type="RefSeq" id="WP_052442247.1">
    <property type="nucleotide sequence ID" value="NZ_BASE01000106.1"/>
</dbReference>
<dbReference type="OrthoDB" id="9792749at2"/>
<proteinExistence type="predicted"/>
<dbReference type="STRING" id="1321606.SAMD00020551_4288"/>
<accession>A0A0A8X826</accession>
<dbReference type="Pfam" id="PF05573">
    <property type="entry name" value="NosL"/>
    <property type="match status" value="1"/>
</dbReference>
<keyword evidence="1" id="KW-0732">Signal</keyword>
<feature type="chain" id="PRO_5038871813" evidence="1">
    <location>
        <begin position="23"/>
        <end position="154"/>
    </location>
</feature>
<organism evidence="2 3">
    <name type="scientific">Mesobacillus selenatarsenatis (strain DSM 18680 / JCM 14380 / FERM P-15431 / SF-1)</name>
    <dbReference type="NCBI Taxonomy" id="1321606"/>
    <lineage>
        <taxon>Bacteria</taxon>
        <taxon>Bacillati</taxon>
        <taxon>Bacillota</taxon>
        <taxon>Bacilli</taxon>
        <taxon>Bacillales</taxon>
        <taxon>Bacillaceae</taxon>
        <taxon>Mesobacillus</taxon>
    </lineage>
</organism>
<dbReference type="PANTHER" id="PTHR41247:SF1">
    <property type="entry name" value="HTH-TYPE TRANSCRIPTIONAL REPRESSOR YCNK"/>
    <property type="match status" value="1"/>
</dbReference>
<protein>
    <submittedName>
        <fullName evidence="2">Nitrous oxide reductase maturation protein, outer-membrane lipoprotein NosL</fullName>
    </submittedName>
</protein>
<keyword evidence="3" id="KW-1185">Reference proteome</keyword>
<evidence type="ECO:0000256" key="1">
    <source>
        <dbReference type="SAM" id="SignalP"/>
    </source>
</evidence>
<sequence>MIKKLGILLMISVGVMSGCNNSAMEPEEINPEIDVCEVCNMGLAHEHYATEIVTADGEIYKFDDIGCMDEFLEMEPLLKEESAAKKYVRDVGSGEWIELDKAYHAYHPDFWTPMANGVVSFKDRESAENYVKEQGMGEVLDYDSLKKHEWSWGQ</sequence>
<dbReference type="SUPFAM" id="SSF160387">
    <property type="entry name" value="NosL/MerB-like"/>
    <property type="match status" value="1"/>
</dbReference>
<dbReference type="PROSITE" id="PS51257">
    <property type="entry name" value="PROKAR_LIPOPROTEIN"/>
    <property type="match status" value="1"/>
</dbReference>
<dbReference type="PANTHER" id="PTHR41247">
    <property type="entry name" value="HTH-TYPE TRANSCRIPTIONAL REPRESSOR YCNK"/>
    <property type="match status" value="1"/>
</dbReference>
<reference evidence="2 3" key="1">
    <citation type="submission" date="2013-06" db="EMBL/GenBank/DDBJ databases">
        <title>Whole genome shotgun sequence of Bacillus selenatarsenatis SF-1.</title>
        <authorList>
            <person name="Kuroda M."/>
            <person name="Sei K."/>
            <person name="Yamashita M."/>
            <person name="Ike M."/>
        </authorList>
    </citation>
    <scope>NUCLEOTIDE SEQUENCE [LARGE SCALE GENOMIC DNA]</scope>
    <source>
        <strain evidence="2 3">SF-1</strain>
    </source>
</reference>
<dbReference type="InterPro" id="IPR008719">
    <property type="entry name" value="N2O_reductase_NosL"/>
</dbReference>